<dbReference type="GO" id="GO:0020037">
    <property type="term" value="F:heme binding"/>
    <property type="evidence" value="ECO:0007669"/>
    <property type="project" value="TreeGrafter"/>
</dbReference>
<dbReference type="PANTHER" id="PTHR30529:SF1">
    <property type="entry name" value="CYTOCHROME B561 HOMOLOG 2"/>
    <property type="match status" value="1"/>
</dbReference>
<evidence type="ECO:0000256" key="6">
    <source>
        <dbReference type="ARBA" id="ARBA00022723"/>
    </source>
</evidence>
<feature type="domain" description="Cytochrome b561 bacterial/Ni-hydrogenase" evidence="13">
    <location>
        <begin position="38"/>
        <end position="218"/>
    </location>
</feature>
<protein>
    <submittedName>
        <fullName evidence="14">Cytochrome b561</fullName>
    </submittedName>
</protein>
<accession>A0A0M0JRJ8</accession>
<evidence type="ECO:0000256" key="8">
    <source>
        <dbReference type="ARBA" id="ARBA00022989"/>
    </source>
</evidence>
<comment type="subcellular location">
    <subcellularLocation>
        <location evidence="1">Cell membrane</location>
        <topology evidence="1">Multi-pass membrane protein</topology>
    </subcellularLocation>
</comment>
<keyword evidence="2" id="KW-0813">Transport</keyword>
<evidence type="ECO:0000256" key="7">
    <source>
        <dbReference type="ARBA" id="ARBA00022982"/>
    </source>
</evidence>
<evidence type="ECO:0000256" key="1">
    <source>
        <dbReference type="ARBA" id="ARBA00004651"/>
    </source>
</evidence>
<feature type="transmembrane region" description="Helical" evidence="12">
    <location>
        <begin position="44"/>
        <end position="63"/>
    </location>
</feature>
<dbReference type="GO" id="GO:0005886">
    <property type="term" value="C:plasma membrane"/>
    <property type="evidence" value="ECO:0007669"/>
    <property type="project" value="UniProtKB-SubCell"/>
</dbReference>
<keyword evidence="9" id="KW-0408">Iron</keyword>
<feature type="transmembrane region" description="Helical" evidence="12">
    <location>
        <begin position="84"/>
        <end position="108"/>
    </location>
</feature>
<keyword evidence="5 12" id="KW-0812">Transmembrane</keyword>
<keyword evidence="7" id="KW-0249">Electron transport</keyword>
<dbReference type="InterPro" id="IPR052168">
    <property type="entry name" value="Cytochrome_b561_oxidase"/>
</dbReference>
<evidence type="ECO:0000256" key="9">
    <source>
        <dbReference type="ARBA" id="ARBA00023004"/>
    </source>
</evidence>
<evidence type="ECO:0000313" key="15">
    <source>
        <dbReference type="Proteomes" id="UP000037460"/>
    </source>
</evidence>
<sequence length="222" mass="24267">MFFATRALRSPASGAIVRRPFNPLRAMSESAERIELAYATPLKWMHWIYGAGFLTCLGTVLASQQTTGDTFLGTKNQTKGKLMMIHKSTAVVLAALVTPRVLLRLATAAPKALPGSFMEHFAANLSHVSLYGFMLAMPATGMAMGYYGGNGIPFYGLYTIPGIPKDKRTKEDGAFAGQLFKWHKWLGSFIWYLVPLHVAGAAQHMLRGHAIWGRIVPGIKPA</sequence>
<dbReference type="Proteomes" id="UP000037460">
    <property type="component" value="Unassembled WGS sequence"/>
</dbReference>
<dbReference type="EMBL" id="JWZX01002499">
    <property type="protein sequence ID" value="KOO28873.1"/>
    <property type="molecule type" value="Genomic_DNA"/>
</dbReference>
<gene>
    <name evidence="14" type="ORF">Ctob_005276</name>
</gene>
<keyword evidence="15" id="KW-1185">Reference proteome</keyword>
<dbReference type="SUPFAM" id="SSF81342">
    <property type="entry name" value="Transmembrane di-heme cytochromes"/>
    <property type="match status" value="1"/>
</dbReference>
<name>A0A0M0JRJ8_9EUKA</name>
<comment type="caution">
    <text evidence="14">The sequence shown here is derived from an EMBL/GenBank/DDBJ whole genome shotgun (WGS) entry which is preliminary data.</text>
</comment>
<evidence type="ECO:0000256" key="10">
    <source>
        <dbReference type="ARBA" id="ARBA00023136"/>
    </source>
</evidence>
<dbReference type="PANTHER" id="PTHR30529">
    <property type="entry name" value="CYTOCHROME B561"/>
    <property type="match status" value="1"/>
</dbReference>
<evidence type="ECO:0000256" key="3">
    <source>
        <dbReference type="ARBA" id="ARBA00022475"/>
    </source>
</evidence>
<evidence type="ECO:0000256" key="4">
    <source>
        <dbReference type="ARBA" id="ARBA00022617"/>
    </source>
</evidence>
<dbReference type="AlphaFoldDB" id="A0A0M0JRJ8"/>
<dbReference type="InterPro" id="IPR011577">
    <property type="entry name" value="Cyt_b561_bac/Ni-Hgenase"/>
</dbReference>
<dbReference type="Pfam" id="PF01292">
    <property type="entry name" value="Ni_hydr_CYTB"/>
    <property type="match status" value="1"/>
</dbReference>
<evidence type="ECO:0000256" key="11">
    <source>
        <dbReference type="ARBA" id="ARBA00037975"/>
    </source>
</evidence>
<organism evidence="14 15">
    <name type="scientific">Chrysochromulina tobinii</name>
    <dbReference type="NCBI Taxonomy" id="1460289"/>
    <lineage>
        <taxon>Eukaryota</taxon>
        <taxon>Haptista</taxon>
        <taxon>Haptophyta</taxon>
        <taxon>Prymnesiophyceae</taxon>
        <taxon>Prymnesiales</taxon>
        <taxon>Chrysochromulinaceae</taxon>
        <taxon>Chrysochromulina</taxon>
    </lineage>
</organism>
<dbReference type="InterPro" id="IPR016174">
    <property type="entry name" value="Di-haem_cyt_TM"/>
</dbReference>
<dbReference type="GO" id="GO:0022904">
    <property type="term" value="P:respiratory electron transport chain"/>
    <property type="evidence" value="ECO:0007669"/>
    <property type="project" value="InterPro"/>
</dbReference>
<keyword evidence="10 12" id="KW-0472">Membrane</keyword>
<evidence type="ECO:0000256" key="5">
    <source>
        <dbReference type="ARBA" id="ARBA00022692"/>
    </source>
</evidence>
<dbReference type="GO" id="GO:0009055">
    <property type="term" value="F:electron transfer activity"/>
    <property type="evidence" value="ECO:0007669"/>
    <property type="project" value="InterPro"/>
</dbReference>
<keyword evidence="4" id="KW-0349">Heme</keyword>
<dbReference type="GO" id="GO:0046872">
    <property type="term" value="F:metal ion binding"/>
    <property type="evidence" value="ECO:0007669"/>
    <property type="project" value="UniProtKB-KW"/>
</dbReference>
<evidence type="ECO:0000256" key="12">
    <source>
        <dbReference type="SAM" id="Phobius"/>
    </source>
</evidence>
<comment type="similarity">
    <text evidence="11">Belongs to the cytochrome b561 family.</text>
</comment>
<feature type="transmembrane region" description="Helical" evidence="12">
    <location>
        <begin position="128"/>
        <end position="147"/>
    </location>
</feature>
<reference evidence="15" key="1">
    <citation type="journal article" date="2015" name="PLoS Genet.">
        <title>Genome Sequence and Transcriptome Analyses of Chrysochromulina tobin: Metabolic Tools for Enhanced Algal Fitness in the Prominent Order Prymnesiales (Haptophyceae).</title>
        <authorList>
            <person name="Hovde B.T."/>
            <person name="Deodato C.R."/>
            <person name="Hunsperger H.M."/>
            <person name="Ryken S.A."/>
            <person name="Yost W."/>
            <person name="Jha R.K."/>
            <person name="Patterson J."/>
            <person name="Monnat R.J. Jr."/>
            <person name="Barlow S.B."/>
            <person name="Starkenburg S.R."/>
            <person name="Cattolico R.A."/>
        </authorList>
    </citation>
    <scope>NUCLEOTIDE SEQUENCE</scope>
    <source>
        <strain evidence="15">CCMP291</strain>
    </source>
</reference>
<evidence type="ECO:0000259" key="13">
    <source>
        <dbReference type="Pfam" id="PF01292"/>
    </source>
</evidence>
<keyword evidence="3" id="KW-1003">Cell membrane</keyword>
<evidence type="ECO:0000313" key="14">
    <source>
        <dbReference type="EMBL" id="KOO28873.1"/>
    </source>
</evidence>
<dbReference type="OrthoDB" id="198925at2759"/>
<proteinExistence type="inferred from homology"/>
<evidence type="ECO:0000256" key="2">
    <source>
        <dbReference type="ARBA" id="ARBA00022448"/>
    </source>
</evidence>
<keyword evidence="6" id="KW-0479">Metal-binding</keyword>
<keyword evidence="8 12" id="KW-1133">Transmembrane helix</keyword>